<gene>
    <name evidence="3" type="ORF">GCM10010269_37290</name>
</gene>
<keyword evidence="4" id="KW-1185">Reference proteome</keyword>
<organism evidence="3 4">
    <name type="scientific">Streptomyces humidus</name>
    <dbReference type="NCBI Taxonomy" id="52259"/>
    <lineage>
        <taxon>Bacteria</taxon>
        <taxon>Bacillati</taxon>
        <taxon>Actinomycetota</taxon>
        <taxon>Actinomycetes</taxon>
        <taxon>Kitasatosporales</taxon>
        <taxon>Streptomycetaceae</taxon>
        <taxon>Streptomyces</taxon>
    </lineage>
</organism>
<proteinExistence type="predicted"/>
<accession>A0A918FX62</accession>
<comment type="caution">
    <text evidence="3">The sequence shown here is derived from an EMBL/GenBank/DDBJ whole genome shotgun (WGS) entry which is preliminary data.</text>
</comment>
<feature type="compositionally biased region" description="Low complexity" evidence="1">
    <location>
        <begin position="44"/>
        <end position="54"/>
    </location>
</feature>
<feature type="region of interest" description="Disordered" evidence="1">
    <location>
        <begin position="23"/>
        <end position="158"/>
    </location>
</feature>
<evidence type="ECO:0000313" key="4">
    <source>
        <dbReference type="Proteomes" id="UP000606194"/>
    </source>
</evidence>
<dbReference type="AlphaFoldDB" id="A0A918FX62"/>
<evidence type="ECO:0000256" key="1">
    <source>
        <dbReference type="SAM" id="MobiDB-lite"/>
    </source>
</evidence>
<keyword evidence="2" id="KW-0732">Signal</keyword>
<reference evidence="3" key="1">
    <citation type="journal article" date="2014" name="Int. J. Syst. Evol. Microbiol.">
        <title>Complete genome sequence of Corynebacterium casei LMG S-19264T (=DSM 44701T), isolated from a smear-ripened cheese.</title>
        <authorList>
            <consortium name="US DOE Joint Genome Institute (JGI-PGF)"/>
            <person name="Walter F."/>
            <person name="Albersmeier A."/>
            <person name="Kalinowski J."/>
            <person name="Ruckert C."/>
        </authorList>
    </citation>
    <scope>NUCLEOTIDE SEQUENCE</scope>
    <source>
        <strain evidence="3">JCM 4386</strain>
    </source>
</reference>
<evidence type="ECO:0008006" key="5">
    <source>
        <dbReference type="Google" id="ProtNLM"/>
    </source>
</evidence>
<sequence length="191" mass="19045">MRSARMILATAAATAALAVGAPGVHAADGGRDHDGSSYSKEDSSSTGKSDGSWSGKHDKDEKEDHDAPHGGMHTGGGALTVLGQDGGREHGQGKEHGGQDSSAGQEENSGNGEEKGEKEEKEEKEASGGWKGKHDKPDGGMHTGGGALAGPSLTAGALPGPFRAVGGLGALALAGTGLYALRRRKTAGNVA</sequence>
<feature type="compositionally biased region" description="Basic and acidic residues" evidence="1">
    <location>
        <begin position="55"/>
        <end position="68"/>
    </location>
</feature>
<feature type="compositionally biased region" description="Basic and acidic residues" evidence="1">
    <location>
        <begin position="86"/>
        <end position="98"/>
    </location>
</feature>
<feature type="compositionally biased region" description="Basic and acidic residues" evidence="1">
    <location>
        <begin position="28"/>
        <end position="43"/>
    </location>
</feature>
<feature type="chain" id="PRO_5037088146" description="LPXTG cell wall anchor domain-containing protein" evidence="2">
    <location>
        <begin position="27"/>
        <end position="191"/>
    </location>
</feature>
<feature type="signal peptide" evidence="2">
    <location>
        <begin position="1"/>
        <end position="26"/>
    </location>
</feature>
<dbReference type="Proteomes" id="UP000606194">
    <property type="component" value="Unassembled WGS sequence"/>
</dbReference>
<name>A0A918FX62_9ACTN</name>
<dbReference type="EMBL" id="BMTL01000014">
    <property type="protein sequence ID" value="GGR94878.1"/>
    <property type="molecule type" value="Genomic_DNA"/>
</dbReference>
<dbReference type="RefSeq" id="WP_190150398.1">
    <property type="nucleotide sequence ID" value="NZ_BMTL01000014.1"/>
</dbReference>
<evidence type="ECO:0000256" key="2">
    <source>
        <dbReference type="SAM" id="SignalP"/>
    </source>
</evidence>
<protein>
    <recommendedName>
        <fullName evidence="5">LPXTG cell wall anchor domain-containing protein</fullName>
    </recommendedName>
</protein>
<feature type="compositionally biased region" description="Basic and acidic residues" evidence="1">
    <location>
        <begin position="112"/>
        <end position="126"/>
    </location>
</feature>
<reference evidence="3" key="2">
    <citation type="submission" date="2020-09" db="EMBL/GenBank/DDBJ databases">
        <authorList>
            <person name="Sun Q."/>
            <person name="Ohkuma M."/>
        </authorList>
    </citation>
    <scope>NUCLEOTIDE SEQUENCE</scope>
    <source>
        <strain evidence="3">JCM 4386</strain>
    </source>
</reference>
<evidence type="ECO:0000313" key="3">
    <source>
        <dbReference type="EMBL" id="GGR94878.1"/>
    </source>
</evidence>